<gene>
    <name evidence="5" type="ORF">C1876_15070</name>
    <name evidence="6" type="ORF">DMP09_07180</name>
</gene>
<feature type="domain" description="HTH merR-type" evidence="4">
    <location>
        <begin position="12"/>
        <end position="81"/>
    </location>
</feature>
<evidence type="ECO:0000256" key="1">
    <source>
        <dbReference type="ARBA" id="ARBA00023015"/>
    </source>
</evidence>
<dbReference type="Gene3D" id="1.10.1660.10">
    <property type="match status" value="1"/>
</dbReference>
<protein>
    <recommendedName>
        <fullName evidence="4">HTH merR-type domain-containing protein</fullName>
    </recommendedName>
</protein>
<keyword evidence="2" id="KW-0238">DNA-binding</keyword>
<sequence length="262" mass="30288">MSDSTSEDYWAELSISEIANLLHISQSALRYYEEQGLVTPSRTEKSGYRKYSVLSLVELTDIMLYRSVGVPVKTISHLMESPIGETAAAVDQALDETIEQLANLNKTLKLLSLYNRRIRKFYTARSHGDHLVDRPEIDELYRFGMKDEASLQAYLDDLKTSYALYFESALQSEQYVDCAIKPVLPDATDPLWKRTDKPQAYLECLLRTEYCFAQHNDLADHVAYLRSLGKEPGRVVAKYLTFDYSEADRQRYDYYLAWIEVR</sequence>
<dbReference type="Proteomes" id="UP000253817">
    <property type="component" value="Unassembled WGS sequence"/>
</dbReference>
<reference evidence="8" key="2">
    <citation type="submission" date="2018-05" db="EMBL/GenBank/DDBJ databases">
        <title>Genome Sequencing of selected type strains of the family Eggerthellaceae.</title>
        <authorList>
            <person name="Danylec N."/>
            <person name="Stoll D.A."/>
            <person name="Doetsch A."/>
            <person name="Huch M."/>
        </authorList>
    </citation>
    <scope>NUCLEOTIDE SEQUENCE [LARGE SCALE GENOMIC DNA]</scope>
    <source>
        <strain evidence="8">DSM 16107</strain>
    </source>
</reference>
<dbReference type="PANTHER" id="PTHR30204">
    <property type="entry name" value="REDOX-CYCLING DRUG-SENSING TRANSCRIPTIONAL ACTIVATOR SOXR"/>
    <property type="match status" value="1"/>
</dbReference>
<dbReference type="SUPFAM" id="SSF46955">
    <property type="entry name" value="Putative DNA-binding domain"/>
    <property type="match status" value="1"/>
</dbReference>
<dbReference type="Pfam" id="PF13411">
    <property type="entry name" value="MerR_1"/>
    <property type="match status" value="1"/>
</dbReference>
<evidence type="ECO:0000259" key="4">
    <source>
        <dbReference type="PROSITE" id="PS50937"/>
    </source>
</evidence>
<evidence type="ECO:0000313" key="5">
    <source>
        <dbReference type="EMBL" id="RDB65963.1"/>
    </source>
</evidence>
<dbReference type="GO" id="GO:0003700">
    <property type="term" value="F:DNA-binding transcription factor activity"/>
    <property type="evidence" value="ECO:0007669"/>
    <property type="project" value="InterPro"/>
</dbReference>
<proteinExistence type="predicted"/>
<keyword evidence="3" id="KW-0804">Transcription</keyword>
<reference evidence="5 7" key="1">
    <citation type="journal article" date="2018" name="Elife">
        <title>Discovery and characterization of a prevalent human gut bacterial enzyme sufficient for the inactivation of a family of plant toxins.</title>
        <authorList>
            <person name="Koppel N."/>
            <person name="Bisanz J.E."/>
            <person name="Pandelia M.E."/>
            <person name="Turnbaugh P.J."/>
            <person name="Balskus E.P."/>
        </authorList>
    </citation>
    <scope>NUCLEOTIDE SEQUENCE [LARGE SCALE GENOMIC DNA]</scope>
    <source>
        <strain evidence="5 7">DSM 16107</strain>
    </source>
</reference>
<dbReference type="PANTHER" id="PTHR30204:SF94">
    <property type="entry name" value="HEAVY METAL-DEPENDENT TRANSCRIPTIONAL REGULATOR HI_0293-RELATED"/>
    <property type="match status" value="1"/>
</dbReference>
<dbReference type="EMBL" id="PPTT01000034">
    <property type="protein sequence ID" value="RDB65963.1"/>
    <property type="molecule type" value="Genomic_DNA"/>
</dbReference>
<accession>A0A3N0IZ28</accession>
<dbReference type="SMART" id="SM00422">
    <property type="entry name" value="HTH_MERR"/>
    <property type="match status" value="1"/>
</dbReference>
<comment type="caution">
    <text evidence="6">The sequence shown here is derived from an EMBL/GenBank/DDBJ whole genome shotgun (WGS) entry which is preliminary data.</text>
</comment>
<organism evidence="6 8">
    <name type="scientific">Eggerthella sinensis</name>
    <dbReference type="NCBI Taxonomy" id="242230"/>
    <lineage>
        <taxon>Bacteria</taxon>
        <taxon>Bacillati</taxon>
        <taxon>Actinomycetota</taxon>
        <taxon>Coriobacteriia</taxon>
        <taxon>Eggerthellales</taxon>
        <taxon>Eggerthellaceae</taxon>
        <taxon>Eggerthella</taxon>
    </lineage>
</organism>
<reference evidence="6" key="3">
    <citation type="journal article" date="2019" name="Microbiol. Resour. Announc.">
        <title>Draft Genome Sequences of Type Strains of Gordonibacter faecihominis, Paraeggerthella hongkongensis, Parvibacter caecicola,Slackia equolifaciens, Slackia faecicanis, and Slackia isoflavoniconvertens.</title>
        <authorList>
            <person name="Danylec N."/>
            <person name="Stoll D.A."/>
            <person name="Dotsch A."/>
            <person name="Huch M."/>
        </authorList>
    </citation>
    <scope>NUCLEOTIDE SEQUENCE</scope>
    <source>
        <strain evidence="6">DSM 16107</strain>
    </source>
</reference>
<evidence type="ECO:0000313" key="8">
    <source>
        <dbReference type="Proteomes" id="UP000270112"/>
    </source>
</evidence>
<dbReference type="OrthoDB" id="9802039at2"/>
<keyword evidence="1" id="KW-0805">Transcription regulation</keyword>
<dbReference type="CDD" id="cd00592">
    <property type="entry name" value="HTH_MerR-like"/>
    <property type="match status" value="1"/>
</dbReference>
<dbReference type="Proteomes" id="UP000270112">
    <property type="component" value="Unassembled WGS sequence"/>
</dbReference>
<dbReference type="InterPro" id="IPR047057">
    <property type="entry name" value="MerR_fam"/>
</dbReference>
<evidence type="ECO:0000313" key="6">
    <source>
        <dbReference type="EMBL" id="RNM41976.1"/>
    </source>
</evidence>
<dbReference type="InterPro" id="IPR000551">
    <property type="entry name" value="MerR-type_HTH_dom"/>
</dbReference>
<name>A0A3N0IZ28_9ACTN</name>
<dbReference type="PROSITE" id="PS50937">
    <property type="entry name" value="HTH_MERR_2"/>
    <property type="match status" value="1"/>
</dbReference>
<evidence type="ECO:0000256" key="2">
    <source>
        <dbReference type="ARBA" id="ARBA00023125"/>
    </source>
</evidence>
<keyword evidence="7" id="KW-1185">Reference proteome</keyword>
<evidence type="ECO:0000256" key="3">
    <source>
        <dbReference type="ARBA" id="ARBA00023163"/>
    </source>
</evidence>
<dbReference type="RefSeq" id="WP_114547545.1">
    <property type="nucleotide sequence ID" value="NZ_CATYLB010000019.1"/>
</dbReference>
<dbReference type="GO" id="GO:0003677">
    <property type="term" value="F:DNA binding"/>
    <property type="evidence" value="ECO:0007669"/>
    <property type="project" value="UniProtKB-KW"/>
</dbReference>
<dbReference type="InterPro" id="IPR009061">
    <property type="entry name" value="DNA-bd_dom_put_sf"/>
</dbReference>
<evidence type="ECO:0000313" key="7">
    <source>
        <dbReference type="Proteomes" id="UP000253817"/>
    </source>
</evidence>
<dbReference type="EMBL" id="QICC01000022">
    <property type="protein sequence ID" value="RNM41976.1"/>
    <property type="molecule type" value="Genomic_DNA"/>
</dbReference>
<dbReference type="AlphaFoldDB" id="A0A3N0IZ28"/>